<feature type="transmembrane region" description="Helical" evidence="1">
    <location>
        <begin position="54"/>
        <end position="73"/>
    </location>
</feature>
<accession>A0A542EGW3</accession>
<comment type="caution">
    <text evidence="2">The sequence shown here is derived from an EMBL/GenBank/DDBJ whole genome shotgun (WGS) entry which is preliminary data.</text>
</comment>
<protein>
    <submittedName>
        <fullName evidence="2">ABC-2 type transport system permease protein</fullName>
    </submittedName>
</protein>
<evidence type="ECO:0000313" key="3">
    <source>
        <dbReference type="Proteomes" id="UP000320806"/>
    </source>
</evidence>
<feature type="transmembrane region" description="Helical" evidence="1">
    <location>
        <begin position="21"/>
        <end position="42"/>
    </location>
</feature>
<keyword evidence="1" id="KW-0812">Transmembrane</keyword>
<organism evidence="2 3">
    <name type="scientific">Yimella lutea</name>
    <dbReference type="NCBI Taxonomy" id="587872"/>
    <lineage>
        <taxon>Bacteria</taxon>
        <taxon>Bacillati</taxon>
        <taxon>Actinomycetota</taxon>
        <taxon>Actinomycetes</taxon>
        <taxon>Micrococcales</taxon>
        <taxon>Dermacoccaceae</taxon>
        <taxon>Yimella</taxon>
    </lineage>
</organism>
<feature type="transmembrane region" description="Helical" evidence="1">
    <location>
        <begin position="94"/>
        <end position="120"/>
    </location>
</feature>
<evidence type="ECO:0000313" key="2">
    <source>
        <dbReference type="EMBL" id="TQJ14476.1"/>
    </source>
</evidence>
<gene>
    <name evidence="2" type="ORF">FB459_1940</name>
</gene>
<feature type="transmembrane region" description="Helical" evidence="1">
    <location>
        <begin position="217"/>
        <end position="236"/>
    </location>
</feature>
<evidence type="ECO:0000256" key="1">
    <source>
        <dbReference type="SAM" id="Phobius"/>
    </source>
</evidence>
<proteinExistence type="predicted"/>
<keyword evidence="1" id="KW-1133">Transmembrane helix</keyword>
<dbReference type="AlphaFoldDB" id="A0A542EGW3"/>
<feature type="transmembrane region" description="Helical" evidence="1">
    <location>
        <begin position="132"/>
        <end position="158"/>
    </location>
</feature>
<keyword evidence="1" id="KW-0472">Membrane</keyword>
<sequence length="241" mass="24693">MTTVAIDQVRSEWLKSLSLRSSWACIVASVVAVVGLGALQVLTADHPTPGGLGVGSGLGLLIVMAFGVVSATSDVQFGTLRTTRLANPNRGLGYLCKVVSVGLIGSGIGAVSGAIMLAIGGAGTDLDVSDAAVLRATIGLCPVYFAAAALSCAVGLVIGRTGLGVAAVIIWVQAIEPLAPALPGIGDAVRAWLPFMNSVMFTNPAQFGDPPRQPLPALGYFYGFCVTVVSLIGLWMRRRDL</sequence>
<name>A0A542EGW3_9MICO</name>
<reference evidence="2 3" key="1">
    <citation type="submission" date="2019-06" db="EMBL/GenBank/DDBJ databases">
        <title>Sequencing the genomes of 1000 actinobacteria strains.</title>
        <authorList>
            <person name="Klenk H.-P."/>
        </authorList>
    </citation>
    <scope>NUCLEOTIDE SEQUENCE [LARGE SCALE GENOMIC DNA]</scope>
    <source>
        <strain evidence="2 3">DSM 19828</strain>
    </source>
</reference>
<dbReference type="Proteomes" id="UP000320806">
    <property type="component" value="Unassembled WGS sequence"/>
</dbReference>
<feature type="transmembrane region" description="Helical" evidence="1">
    <location>
        <begin position="165"/>
        <end position="186"/>
    </location>
</feature>
<keyword evidence="3" id="KW-1185">Reference proteome</keyword>
<dbReference type="EMBL" id="VFMO01000001">
    <property type="protein sequence ID" value="TQJ14476.1"/>
    <property type="molecule type" value="Genomic_DNA"/>
</dbReference>